<dbReference type="InterPro" id="IPR007145">
    <property type="entry name" value="MAP65_Ase1_PRC1"/>
</dbReference>
<feature type="transmembrane region" description="Helical" evidence="6">
    <location>
        <begin position="65"/>
        <end position="87"/>
    </location>
</feature>
<keyword evidence="5" id="KW-0175">Coiled coil</keyword>
<dbReference type="GO" id="GO:0005819">
    <property type="term" value="C:spindle"/>
    <property type="evidence" value="ECO:0007669"/>
    <property type="project" value="TreeGrafter"/>
</dbReference>
<keyword evidence="6" id="KW-0472">Membrane</keyword>
<gene>
    <name evidence="7" type="ORF">RIF29_30090</name>
</gene>
<dbReference type="GO" id="GO:0005874">
    <property type="term" value="C:microtubule"/>
    <property type="evidence" value="ECO:0007669"/>
    <property type="project" value="UniProtKB-KW"/>
</dbReference>
<dbReference type="Proteomes" id="UP001372338">
    <property type="component" value="Unassembled WGS sequence"/>
</dbReference>
<dbReference type="Gene3D" id="1.20.58.1520">
    <property type="match status" value="1"/>
</dbReference>
<dbReference type="GO" id="GO:0000226">
    <property type="term" value="P:microtubule cytoskeleton organization"/>
    <property type="evidence" value="ECO:0007669"/>
    <property type="project" value="InterPro"/>
</dbReference>
<protein>
    <submittedName>
        <fullName evidence="7">Uncharacterized protein</fullName>
    </submittedName>
</protein>
<keyword evidence="8" id="KW-1185">Reference proteome</keyword>
<organism evidence="7 8">
    <name type="scientific">Crotalaria pallida</name>
    <name type="common">Smooth rattlebox</name>
    <name type="synonym">Crotalaria striata</name>
    <dbReference type="NCBI Taxonomy" id="3830"/>
    <lineage>
        <taxon>Eukaryota</taxon>
        <taxon>Viridiplantae</taxon>
        <taxon>Streptophyta</taxon>
        <taxon>Embryophyta</taxon>
        <taxon>Tracheophyta</taxon>
        <taxon>Spermatophyta</taxon>
        <taxon>Magnoliopsida</taxon>
        <taxon>eudicotyledons</taxon>
        <taxon>Gunneridae</taxon>
        <taxon>Pentapetalae</taxon>
        <taxon>rosids</taxon>
        <taxon>fabids</taxon>
        <taxon>Fabales</taxon>
        <taxon>Fabaceae</taxon>
        <taxon>Papilionoideae</taxon>
        <taxon>50 kb inversion clade</taxon>
        <taxon>genistoids sensu lato</taxon>
        <taxon>core genistoids</taxon>
        <taxon>Crotalarieae</taxon>
        <taxon>Crotalaria</taxon>
    </lineage>
</organism>
<name>A0AAN9EI19_CROPI</name>
<evidence type="ECO:0000256" key="5">
    <source>
        <dbReference type="SAM" id="Coils"/>
    </source>
</evidence>
<sequence length="801" mass="90666">MSEEEKTAPPALFSSPNQLYSILNTLFSHDINPSLLFHSSNPHFNLFSSVNDSHAPATILRSLNFALSGLFSLSVFPLCACTFITMFSNRSSQFADQETTCILLLKELQIIWDEVGESDTQKDAMLLEIEQKCLEFYRTKVDEAKAYRAQIQKEIADFEAEIAGICAAMSEPPLCFEWKSCGNLKKGRETIISKLEEMHRLKTERKKQFFEVLYQLQNISAELYGCMGVDAFLDENNLSLTRLEELKRQLLQLQNEKAIRQKQVSDHLNTLSSLCSVLGLDVKDKICEIFPTMVNSSMIKDVSDHSIKNLTSEVKSSREVKLQRMQKVQSLSTELLEMWNLMDTPLEEQQNLHHVTSKIAALESEFTEPKLLSIDSVVYVEREVRRLQQLKSTKIKEVLLRKKLELEEICRSTHLTTQTFFPSEHPIEFIDSESVNHENLLEQIEHQITETKEEALSRKEILVKVEKWLAASQEESWLEEYNRDDNRYNAGRGAHLALKRAEKARALLNKIPGMVEALILKVTAWEKERGLEFLYDGSRLLSMLEDYTMLRTEKVIDKQRQRDQKRLQGQLVAEHETLFGIKPSPCKSGTEASRISTGVQSIRKTSIGGALLQDARRHAALLQQSNKKGNIANQRGYILRNKNACHATPFSGNDTSKVVGHSMKKTMRSAKKEIEIQTPLSRKPLSPISPSLISKANINSQDHKKIQNIVTPQAIQQKSQMLTPTPPSKSIIVGNEENGTPKNMGLPVPTTPLTSVPMLTATTPDTPSVYSIYNVAAKNAQPLEYSFEEARAGFVLPKNLC</sequence>
<comment type="caution">
    <text evidence="7">The sequence shown here is derived from an EMBL/GenBank/DDBJ whole genome shotgun (WGS) entry which is preliminary data.</text>
</comment>
<accession>A0AAN9EI19</accession>
<comment type="similarity">
    <text evidence="2">Belongs to the MAP65/ASE1 family.</text>
</comment>
<evidence type="ECO:0000313" key="8">
    <source>
        <dbReference type="Proteomes" id="UP001372338"/>
    </source>
</evidence>
<keyword evidence="6" id="KW-1133">Transmembrane helix</keyword>
<dbReference type="PANTHER" id="PTHR19321:SF49">
    <property type="entry name" value="MICROTUBULE ASSOCIATED PROTEIN, MAP65_ASE1 FAMILY PROTEIN"/>
    <property type="match status" value="1"/>
</dbReference>
<keyword evidence="4" id="KW-0206">Cytoskeleton</keyword>
<feature type="coiled-coil region" evidence="5">
    <location>
        <begin position="134"/>
        <end position="161"/>
    </location>
</feature>
<dbReference type="PANTHER" id="PTHR19321">
    <property type="entry name" value="PROTEIN REGULATOR OF CYTOKINESIS 1 PRC1-RELATED"/>
    <property type="match status" value="1"/>
</dbReference>
<keyword evidence="4" id="KW-0963">Cytoplasm</keyword>
<evidence type="ECO:0000256" key="2">
    <source>
        <dbReference type="ARBA" id="ARBA00006187"/>
    </source>
</evidence>
<evidence type="ECO:0000256" key="3">
    <source>
        <dbReference type="ARBA" id="ARBA00022701"/>
    </source>
</evidence>
<dbReference type="Pfam" id="PF03999">
    <property type="entry name" value="MAP65_ASE1"/>
    <property type="match status" value="1"/>
</dbReference>
<evidence type="ECO:0000256" key="1">
    <source>
        <dbReference type="ARBA" id="ARBA00004245"/>
    </source>
</evidence>
<dbReference type="AlphaFoldDB" id="A0AAN9EI19"/>
<keyword evidence="3" id="KW-0493">Microtubule</keyword>
<evidence type="ECO:0000256" key="4">
    <source>
        <dbReference type="ARBA" id="ARBA00023212"/>
    </source>
</evidence>
<feature type="coiled-coil region" evidence="5">
    <location>
        <begin position="236"/>
        <end position="263"/>
    </location>
</feature>
<reference evidence="7 8" key="1">
    <citation type="submission" date="2024-01" db="EMBL/GenBank/DDBJ databases">
        <title>The genomes of 5 underutilized Papilionoideae crops provide insights into root nodulation and disease resistanc.</title>
        <authorList>
            <person name="Yuan L."/>
        </authorList>
    </citation>
    <scope>NUCLEOTIDE SEQUENCE [LARGE SCALE GENOMIC DNA]</scope>
    <source>
        <strain evidence="7">ZHUSHIDOU_FW_LH</strain>
        <tissue evidence="7">Leaf</tissue>
    </source>
</reference>
<dbReference type="GO" id="GO:0008017">
    <property type="term" value="F:microtubule binding"/>
    <property type="evidence" value="ECO:0007669"/>
    <property type="project" value="InterPro"/>
</dbReference>
<comment type="subcellular location">
    <subcellularLocation>
        <location evidence="1">Cytoplasm</location>
        <location evidence="1">Cytoskeleton</location>
    </subcellularLocation>
</comment>
<evidence type="ECO:0000313" key="7">
    <source>
        <dbReference type="EMBL" id="KAK7256636.1"/>
    </source>
</evidence>
<dbReference type="GO" id="GO:0005737">
    <property type="term" value="C:cytoplasm"/>
    <property type="evidence" value="ECO:0007669"/>
    <property type="project" value="TreeGrafter"/>
</dbReference>
<keyword evidence="6" id="KW-0812">Transmembrane</keyword>
<dbReference type="EMBL" id="JAYWIO010000006">
    <property type="protein sequence ID" value="KAK7256636.1"/>
    <property type="molecule type" value="Genomic_DNA"/>
</dbReference>
<proteinExistence type="inferred from homology"/>
<evidence type="ECO:0000256" key="6">
    <source>
        <dbReference type="SAM" id="Phobius"/>
    </source>
</evidence>